<evidence type="ECO:0000256" key="1">
    <source>
        <dbReference type="ARBA" id="ARBA00001913"/>
    </source>
</evidence>
<dbReference type="InterPro" id="IPR001343">
    <property type="entry name" value="Hemolysn_Ca-bd"/>
</dbReference>
<sequence length="848" mass="88245">MSGTGRTTSIVNKINNQYVDGLLTNEKWADSTIYYSFSVTAAAYANYTQLTDLPGNFRQISDEQRDAIDFALSASDGPVASRGFSIEGFTNANIQSLGDTDAGNAHIRFGGTSSVNLGTARVADFPANYATGQIDDNGDVWFGNAYDYTDGDYRFPVAGNYAWHTHLHEIGHAMGLKHGQENSVFGPLPSDADSMEFTVMTYRSYVNDPLIGGYSNEEFGYAQTYMMLDIVALQYMYGADYSTNSSDTVYSWDPSSGDTRVNGAVGIDAGGNRIFATLWDGGGVDTYNLSAYGTDLSLDLRPGFWSVFDASQLAYLGDANYARANIFNALMVNDDTRSLIENAIGGSGNDTIRGNQIANRLEGGAGDDILIGGEGGDRLVGGSGSDRADYSTAADGVVTDLQNASANTGDAAGDTYSSIENLYGSNQRDILRGNSGANSLWGGGGNDSIYGRDGNDRLYGGAGDDNLLGGTGNDAIQGGSGNDMLEGGAGADTLDGGTGLDVVRYSSALTGLLVDLLVSRNNTGEAAGDTFVSIEGIWGSDFSDSLRGDDLDNAINGAAGIDSLYGRGGDDILMGGAGADILNGGSGSDTAQYNNTSGLLVVDLANAAVNTREAAGDSYVSIENLWGSAGADSLRGNSGSNILDGNSGDDVLYGRDGNDILVGGAGADILNGGNGTDRASYSGFHSELFVTGGVVADLQVESNNTGDAAGDRYISIENLYGTQFNDSLRGDAGANTIWGSGGRDTLYGRDGNDRLYGGSGNDILVGGRGNDVLDGGSGADRFRFALNDGNDTIRNFEDNVDKIEVPAGTAVIIADAGNDTLVSFLNVTVLLEGVDHNTISSVDDFIYS</sequence>
<accession>A0ABQ5UGP3</accession>
<dbReference type="Pfam" id="PF08548">
    <property type="entry name" value="Peptidase_M10_C"/>
    <property type="match status" value="1"/>
</dbReference>
<dbReference type="PRINTS" id="PR00313">
    <property type="entry name" value="CABNDNGRPT"/>
</dbReference>
<keyword evidence="3" id="KW-0964">Secreted</keyword>
<dbReference type="InterPro" id="IPR034033">
    <property type="entry name" value="Serralysin-like"/>
</dbReference>
<dbReference type="InterPro" id="IPR011049">
    <property type="entry name" value="Serralysin-like_metalloprot_C"/>
</dbReference>
<name>A0ABQ5UGP3_9HYPH</name>
<evidence type="ECO:0000313" key="7">
    <source>
        <dbReference type="Proteomes" id="UP001161406"/>
    </source>
</evidence>
<dbReference type="RefSeq" id="WP_284392534.1">
    <property type="nucleotide sequence ID" value="NZ_BSNG01000001.1"/>
</dbReference>
<reference evidence="6" key="2">
    <citation type="submission" date="2023-01" db="EMBL/GenBank/DDBJ databases">
        <title>Draft genome sequence of Devosia yakushimensis strain NBRC 103855.</title>
        <authorList>
            <person name="Sun Q."/>
            <person name="Mori K."/>
        </authorList>
    </citation>
    <scope>NUCLEOTIDE SEQUENCE</scope>
    <source>
        <strain evidence="6">NBRC 103855</strain>
    </source>
</reference>
<protein>
    <submittedName>
        <fullName evidence="6">Serralysin</fullName>
    </submittedName>
</protein>
<dbReference type="PANTHER" id="PTHR38340">
    <property type="entry name" value="S-LAYER PROTEIN"/>
    <property type="match status" value="1"/>
</dbReference>
<organism evidence="6 7">
    <name type="scientific">Devosia yakushimensis</name>
    <dbReference type="NCBI Taxonomy" id="470028"/>
    <lineage>
        <taxon>Bacteria</taxon>
        <taxon>Pseudomonadati</taxon>
        <taxon>Pseudomonadota</taxon>
        <taxon>Alphaproteobacteria</taxon>
        <taxon>Hyphomicrobiales</taxon>
        <taxon>Devosiaceae</taxon>
        <taxon>Devosia</taxon>
    </lineage>
</organism>
<dbReference type="InterPro" id="IPR018511">
    <property type="entry name" value="Hemolysin-typ_Ca-bd_CS"/>
</dbReference>
<comment type="cofactor">
    <cofactor evidence="1">
        <name>Ca(2+)</name>
        <dbReference type="ChEBI" id="CHEBI:29108"/>
    </cofactor>
</comment>
<evidence type="ECO:0000313" key="6">
    <source>
        <dbReference type="EMBL" id="GLQ11239.1"/>
    </source>
</evidence>
<gene>
    <name evidence="6" type="ORF">GCM10007913_31710</name>
</gene>
<dbReference type="Gene3D" id="3.40.390.10">
    <property type="entry name" value="Collagenase (Catalytic Domain)"/>
    <property type="match status" value="1"/>
</dbReference>
<dbReference type="Pfam" id="PF00353">
    <property type="entry name" value="HemolysinCabind"/>
    <property type="match status" value="6"/>
</dbReference>
<feature type="domain" description="Peptidase M10 serralysin C-terminal" evidence="5">
    <location>
        <begin position="239"/>
        <end position="392"/>
    </location>
</feature>
<dbReference type="InterPro" id="IPR013858">
    <property type="entry name" value="Peptidase_M10B_C"/>
</dbReference>
<dbReference type="Gene3D" id="2.150.10.10">
    <property type="entry name" value="Serralysin-like metalloprotease, C-terminal"/>
    <property type="match status" value="5"/>
</dbReference>
<dbReference type="Proteomes" id="UP001161406">
    <property type="component" value="Unassembled WGS sequence"/>
</dbReference>
<dbReference type="PROSITE" id="PS00330">
    <property type="entry name" value="HEMOLYSIN_CALCIUM"/>
    <property type="match status" value="12"/>
</dbReference>
<dbReference type="SUPFAM" id="SSF55486">
    <property type="entry name" value="Metalloproteases ('zincins'), catalytic domain"/>
    <property type="match status" value="1"/>
</dbReference>
<dbReference type="PANTHER" id="PTHR38340:SF1">
    <property type="entry name" value="S-LAYER PROTEIN"/>
    <property type="match status" value="1"/>
</dbReference>
<comment type="subcellular location">
    <subcellularLocation>
        <location evidence="2">Secreted</location>
    </subcellularLocation>
</comment>
<proteinExistence type="predicted"/>
<evidence type="ECO:0000256" key="3">
    <source>
        <dbReference type="ARBA" id="ARBA00022525"/>
    </source>
</evidence>
<dbReference type="InterPro" id="IPR024079">
    <property type="entry name" value="MetalloPept_cat_dom_sf"/>
</dbReference>
<dbReference type="CDD" id="cd04277">
    <property type="entry name" value="ZnMc_serralysin_like"/>
    <property type="match status" value="1"/>
</dbReference>
<keyword evidence="4" id="KW-0677">Repeat</keyword>
<keyword evidence="7" id="KW-1185">Reference proteome</keyword>
<reference evidence="6" key="1">
    <citation type="journal article" date="2014" name="Int. J. Syst. Evol. Microbiol.">
        <title>Complete genome of a new Firmicutes species belonging to the dominant human colonic microbiota ('Ruminococcus bicirculans') reveals two chromosomes and a selective capacity to utilize plant glucans.</title>
        <authorList>
            <consortium name="NISC Comparative Sequencing Program"/>
            <person name="Wegmann U."/>
            <person name="Louis P."/>
            <person name="Goesmann A."/>
            <person name="Henrissat B."/>
            <person name="Duncan S.H."/>
            <person name="Flint H.J."/>
        </authorList>
    </citation>
    <scope>NUCLEOTIDE SEQUENCE</scope>
    <source>
        <strain evidence="6">NBRC 103855</strain>
    </source>
</reference>
<dbReference type="InterPro" id="IPR050557">
    <property type="entry name" value="RTX_toxin/Mannuronan_C5-epim"/>
</dbReference>
<evidence type="ECO:0000256" key="2">
    <source>
        <dbReference type="ARBA" id="ARBA00004613"/>
    </source>
</evidence>
<dbReference type="EMBL" id="BSNG01000001">
    <property type="protein sequence ID" value="GLQ11239.1"/>
    <property type="molecule type" value="Genomic_DNA"/>
</dbReference>
<dbReference type="SUPFAM" id="SSF51120">
    <property type="entry name" value="beta-Roll"/>
    <property type="match status" value="5"/>
</dbReference>
<evidence type="ECO:0000256" key="4">
    <source>
        <dbReference type="ARBA" id="ARBA00022737"/>
    </source>
</evidence>
<comment type="caution">
    <text evidence="6">The sequence shown here is derived from an EMBL/GenBank/DDBJ whole genome shotgun (WGS) entry which is preliminary data.</text>
</comment>
<evidence type="ECO:0000259" key="5">
    <source>
        <dbReference type="Pfam" id="PF08548"/>
    </source>
</evidence>